<organism evidence="6 7">
    <name type="scientific">Corynebacterium propinquum</name>
    <dbReference type="NCBI Taxonomy" id="43769"/>
    <lineage>
        <taxon>Bacteria</taxon>
        <taxon>Bacillati</taxon>
        <taxon>Actinomycetota</taxon>
        <taxon>Actinomycetes</taxon>
        <taxon>Mycobacteriales</taxon>
        <taxon>Corynebacteriaceae</taxon>
        <taxon>Corynebacterium</taxon>
    </lineage>
</organism>
<evidence type="ECO:0000256" key="3">
    <source>
        <dbReference type="SAM" id="MobiDB-lite"/>
    </source>
</evidence>
<evidence type="ECO:0000256" key="2">
    <source>
        <dbReference type="PROSITE-ProRule" id="PRU00335"/>
    </source>
</evidence>
<dbReference type="InterPro" id="IPR009057">
    <property type="entry name" value="Homeodomain-like_sf"/>
</dbReference>
<reference evidence="6 8" key="1">
    <citation type="submission" date="2023-05" db="EMBL/GenBank/DDBJ databases">
        <title>Metabolic capabilities are highly conserved among human nasal-associated Corynebacterium species in pangenomic analyses.</title>
        <authorList>
            <person name="Tran T.H."/>
            <person name="Roberts A.Q."/>
            <person name="Escapa I.F."/>
            <person name="Gao W."/>
            <person name="Conlan S."/>
            <person name="Kong H."/>
            <person name="Segre J.A."/>
            <person name="Kelly M.S."/>
            <person name="Lemon K.P."/>
        </authorList>
    </citation>
    <scope>NUCLEOTIDE SEQUENCE</scope>
    <source>
        <strain evidence="6">KPL2654</strain>
        <strain evidence="5 8">KPL2811</strain>
    </source>
</reference>
<dbReference type="SUPFAM" id="SSF46689">
    <property type="entry name" value="Homeodomain-like"/>
    <property type="match status" value="1"/>
</dbReference>
<feature type="domain" description="HTH tetR-type" evidence="4">
    <location>
        <begin position="29"/>
        <end position="89"/>
    </location>
</feature>
<feature type="region of interest" description="Disordered" evidence="3">
    <location>
        <begin position="1"/>
        <end position="30"/>
    </location>
</feature>
<feature type="compositionally biased region" description="Low complexity" evidence="3">
    <location>
        <begin position="211"/>
        <end position="222"/>
    </location>
</feature>
<comment type="caution">
    <text evidence="6">The sequence shown here is derived from an EMBL/GenBank/DDBJ whole genome shotgun (WGS) entry which is preliminary data.</text>
</comment>
<dbReference type="InterPro" id="IPR001647">
    <property type="entry name" value="HTH_TetR"/>
</dbReference>
<evidence type="ECO:0000313" key="6">
    <source>
        <dbReference type="EMBL" id="MDK4325854.1"/>
    </source>
</evidence>
<dbReference type="Proteomes" id="UP001226160">
    <property type="component" value="Unassembled WGS sequence"/>
</dbReference>
<dbReference type="EMBL" id="JASNVP010000004">
    <property type="protein sequence ID" value="MDK4325854.1"/>
    <property type="molecule type" value="Genomic_DNA"/>
</dbReference>
<evidence type="ECO:0000256" key="1">
    <source>
        <dbReference type="ARBA" id="ARBA00023125"/>
    </source>
</evidence>
<evidence type="ECO:0000313" key="8">
    <source>
        <dbReference type="Proteomes" id="UP001243856"/>
    </source>
</evidence>
<name>A0AAP4F7S3_9CORY</name>
<dbReference type="GO" id="GO:0003677">
    <property type="term" value="F:DNA binding"/>
    <property type="evidence" value="ECO:0007669"/>
    <property type="project" value="UniProtKB-UniRule"/>
</dbReference>
<keyword evidence="8" id="KW-1185">Reference proteome</keyword>
<keyword evidence="1 2" id="KW-0238">DNA-binding</keyword>
<evidence type="ECO:0000313" key="7">
    <source>
        <dbReference type="Proteomes" id="UP001226160"/>
    </source>
</evidence>
<evidence type="ECO:0000259" key="4">
    <source>
        <dbReference type="PROSITE" id="PS50977"/>
    </source>
</evidence>
<accession>A0AAP4F7S3</accession>
<gene>
    <name evidence="5" type="ORF">QPX45_02140</name>
    <name evidence="6" type="ORF">QPX54_04900</name>
</gene>
<evidence type="ECO:0000313" key="5">
    <source>
        <dbReference type="EMBL" id="MDK4300057.1"/>
    </source>
</evidence>
<feature type="DNA-binding region" description="H-T-H motif" evidence="2">
    <location>
        <begin position="52"/>
        <end position="71"/>
    </location>
</feature>
<protein>
    <submittedName>
        <fullName evidence="6">TetR/AcrR family transcriptional regulator</fullName>
    </submittedName>
</protein>
<dbReference type="AlphaFoldDB" id="A0AAP4F7S3"/>
<dbReference type="Gene3D" id="1.10.357.10">
    <property type="entry name" value="Tetracycline Repressor, domain 2"/>
    <property type="match status" value="1"/>
</dbReference>
<feature type="region of interest" description="Disordered" evidence="3">
    <location>
        <begin position="211"/>
        <end position="236"/>
    </location>
</feature>
<dbReference type="PROSITE" id="PS50977">
    <property type="entry name" value="HTH_TETR_2"/>
    <property type="match status" value="1"/>
</dbReference>
<dbReference type="EMBL" id="JASNVK010000002">
    <property type="protein sequence ID" value="MDK4300057.1"/>
    <property type="molecule type" value="Genomic_DNA"/>
</dbReference>
<proteinExistence type="predicted"/>
<dbReference type="Pfam" id="PF00440">
    <property type="entry name" value="TetR_N"/>
    <property type="match status" value="1"/>
</dbReference>
<dbReference type="RefSeq" id="WP_053084967.1">
    <property type="nucleotide sequence ID" value="NZ_CP091865.1"/>
</dbReference>
<dbReference type="Proteomes" id="UP001243856">
    <property type="component" value="Unassembled WGS sequence"/>
</dbReference>
<sequence>MTSRTGHGAGNRATGGCPSNTSLREKKKAETKEAIARAAAHVLLRDGAEALTVAHVAQAAGVSPRTFHNYFQSMEEALLWFIHLHGAEITEAFAQVPAEYSVVEAARAVFVVGSDAGAGTDAVTGTGTGEQSSMVALMHVVQQVAAMPNISAAKYAFEENYGNTSPHLLADALAARMPDADQFTIHTYDWLIGAAIASAVDEYTAARSSARSRDVGSSGVSDSDSEATEAVGEKTRPELNSLLNSAFDALKLIS</sequence>